<gene>
    <name evidence="3" type="ORF">DFH08DRAFT_816234</name>
</gene>
<name>A0AAD7EII0_9AGAR</name>
<reference evidence="3" key="1">
    <citation type="submission" date="2023-03" db="EMBL/GenBank/DDBJ databases">
        <title>Massive genome expansion in bonnet fungi (Mycena s.s.) driven by repeated elements and novel gene families across ecological guilds.</title>
        <authorList>
            <consortium name="Lawrence Berkeley National Laboratory"/>
            <person name="Harder C.B."/>
            <person name="Miyauchi S."/>
            <person name="Viragh M."/>
            <person name="Kuo A."/>
            <person name="Thoen E."/>
            <person name="Andreopoulos B."/>
            <person name="Lu D."/>
            <person name="Skrede I."/>
            <person name="Drula E."/>
            <person name="Henrissat B."/>
            <person name="Morin E."/>
            <person name="Kohler A."/>
            <person name="Barry K."/>
            <person name="LaButti K."/>
            <person name="Morin E."/>
            <person name="Salamov A."/>
            <person name="Lipzen A."/>
            <person name="Mereny Z."/>
            <person name="Hegedus B."/>
            <person name="Baldrian P."/>
            <person name="Stursova M."/>
            <person name="Weitz H."/>
            <person name="Taylor A."/>
            <person name="Grigoriev I.V."/>
            <person name="Nagy L.G."/>
            <person name="Martin F."/>
            <person name="Kauserud H."/>
        </authorList>
    </citation>
    <scope>NUCLEOTIDE SEQUENCE</scope>
    <source>
        <strain evidence="3">CBHHK002</strain>
    </source>
</reference>
<evidence type="ECO:0000256" key="1">
    <source>
        <dbReference type="SAM" id="MobiDB-lite"/>
    </source>
</evidence>
<feature type="transmembrane region" description="Helical" evidence="2">
    <location>
        <begin position="46"/>
        <end position="63"/>
    </location>
</feature>
<dbReference type="Proteomes" id="UP001218218">
    <property type="component" value="Unassembled WGS sequence"/>
</dbReference>
<organism evidence="3 4">
    <name type="scientific">Mycena albidolilacea</name>
    <dbReference type="NCBI Taxonomy" id="1033008"/>
    <lineage>
        <taxon>Eukaryota</taxon>
        <taxon>Fungi</taxon>
        <taxon>Dikarya</taxon>
        <taxon>Basidiomycota</taxon>
        <taxon>Agaricomycotina</taxon>
        <taxon>Agaricomycetes</taxon>
        <taxon>Agaricomycetidae</taxon>
        <taxon>Agaricales</taxon>
        <taxon>Marasmiineae</taxon>
        <taxon>Mycenaceae</taxon>
        <taxon>Mycena</taxon>
    </lineage>
</organism>
<feature type="region of interest" description="Disordered" evidence="1">
    <location>
        <begin position="71"/>
        <end position="94"/>
    </location>
</feature>
<comment type="caution">
    <text evidence="3">The sequence shown here is derived from an EMBL/GenBank/DDBJ whole genome shotgun (WGS) entry which is preliminary data.</text>
</comment>
<evidence type="ECO:0000313" key="4">
    <source>
        <dbReference type="Proteomes" id="UP001218218"/>
    </source>
</evidence>
<keyword evidence="2" id="KW-0812">Transmembrane</keyword>
<dbReference type="EMBL" id="JARIHO010000040">
    <property type="protein sequence ID" value="KAJ7328073.1"/>
    <property type="molecule type" value="Genomic_DNA"/>
</dbReference>
<evidence type="ECO:0000313" key="3">
    <source>
        <dbReference type="EMBL" id="KAJ7328073.1"/>
    </source>
</evidence>
<keyword evidence="4" id="KW-1185">Reference proteome</keyword>
<protein>
    <submittedName>
        <fullName evidence="3">Uncharacterized protein</fullName>
    </submittedName>
</protein>
<keyword evidence="2" id="KW-1133">Transmembrane helix</keyword>
<dbReference type="AlphaFoldDB" id="A0AAD7EII0"/>
<accession>A0AAD7EII0</accession>
<sequence>MYPFYRRSAWGIVFDGCFRGKRMHRWTLGQPSSSGHIIMRPSPRNIFNCWAFFGLSAILTYFPPPARHHPLGRHRCHSPPGDLRSDPWAASNALPPDKTVQALFGLKPPPVAPENGQ</sequence>
<keyword evidence="2" id="KW-0472">Membrane</keyword>
<evidence type="ECO:0000256" key="2">
    <source>
        <dbReference type="SAM" id="Phobius"/>
    </source>
</evidence>
<proteinExistence type="predicted"/>